<organism evidence="4 5">
    <name type="scientific">Haloarcula salina</name>
    <dbReference type="NCBI Taxonomy" id="1429914"/>
    <lineage>
        <taxon>Archaea</taxon>
        <taxon>Methanobacteriati</taxon>
        <taxon>Methanobacteriota</taxon>
        <taxon>Stenosarchaea group</taxon>
        <taxon>Halobacteria</taxon>
        <taxon>Halobacteriales</taxon>
        <taxon>Haloarculaceae</taxon>
        <taxon>Haloarcula</taxon>
    </lineage>
</organism>
<feature type="region of interest" description="Disordered" evidence="1">
    <location>
        <begin position="28"/>
        <end position="55"/>
    </location>
</feature>
<evidence type="ECO:0000259" key="3">
    <source>
        <dbReference type="Pfam" id="PF24463"/>
    </source>
</evidence>
<gene>
    <name evidence="4" type="ORF">KTS37_11890</name>
</gene>
<dbReference type="RefSeq" id="WP_162413357.1">
    <property type="nucleotide sequence ID" value="NZ_JAHQXE010000003.1"/>
</dbReference>
<dbReference type="AlphaFoldDB" id="A0AA41G1J1"/>
<feature type="transmembrane region" description="Helical" evidence="2">
    <location>
        <begin position="6"/>
        <end position="25"/>
    </location>
</feature>
<feature type="domain" description="DUF7577" evidence="3">
    <location>
        <begin position="54"/>
        <end position="81"/>
    </location>
</feature>
<protein>
    <recommendedName>
        <fullName evidence="3">DUF7577 domain-containing protein</fullName>
    </recommendedName>
</protein>
<dbReference type="EMBL" id="JAHQXE010000003">
    <property type="protein sequence ID" value="MBV0902490.1"/>
    <property type="molecule type" value="Genomic_DNA"/>
</dbReference>
<evidence type="ECO:0000313" key="4">
    <source>
        <dbReference type="EMBL" id="MBV0902490.1"/>
    </source>
</evidence>
<reference evidence="4" key="1">
    <citation type="submission" date="2021-06" db="EMBL/GenBank/DDBJ databases">
        <title>New haloarchaea isolates fom saline soil.</title>
        <authorList>
            <person name="Duran-Viseras A."/>
            <person name="Sanchez-Porro C.S."/>
            <person name="Ventosa A."/>
        </authorList>
    </citation>
    <scope>NUCLEOTIDE SEQUENCE</scope>
    <source>
        <strain evidence="4">JCM 18369</strain>
    </source>
</reference>
<accession>A0AA41G1J1</accession>
<keyword evidence="5" id="KW-1185">Reference proteome</keyword>
<dbReference type="Proteomes" id="UP001166304">
    <property type="component" value="Unassembled WGS sequence"/>
</dbReference>
<evidence type="ECO:0000256" key="1">
    <source>
        <dbReference type="SAM" id="MobiDB-lite"/>
    </source>
</evidence>
<evidence type="ECO:0000256" key="2">
    <source>
        <dbReference type="SAM" id="Phobius"/>
    </source>
</evidence>
<keyword evidence="2" id="KW-0472">Membrane</keyword>
<name>A0AA41G1J1_9EURY</name>
<sequence>MNVWIWLAVYLVVLAALQVGLYRYFRGRSPAPEPTPQRTSNARPGFEGPSSRSGVPCGECGTVNDAHSTVRYCRACVAELR</sequence>
<evidence type="ECO:0000313" key="5">
    <source>
        <dbReference type="Proteomes" id="UP001166304"/>
    </source>
</evidence>
<keyword evidence="2" id="KW-0812">Transmembrane</keyword>
<proteinExistence type="predicted"/>
<dbReference type="Pfam" id="PF24463">
    <property type="entry name" value="DUF7577"/>
    <property type="match status" value="1"/>
</dbReference>
<keyword evidence="2" id="KW-1133">Transmembrane helix</keyword>
<comment type="caution">
    <text evidence="4">The sequence shown here is derived from an EMBL/GenBank/DDBJ whole genome shotgun (WGS) entry which is preliminary data.</text>
</comment>
<dbReference type="InterPro" id="IPR055999">
    <property type="entry name" value="DUF7577"/>
</dbReference>